<dbReference type="Gene3D" id="1.50.10.10">
    <property type="match status" value="3"/>
</dbReference>
<dbReference type="Proteomes" id="UP000308705">
    <property type="component" value="Unassembled WGS sequence"/>
</dbReference>
<dbReference type="GO" id="GO:0005975">
    <property type="term" value="P:carbohydrate metabolic process"/>
    <property type="evidence" value="ECO:0007669"/>
    <property type="project" value="InterPro"/>
</dbReference>
<evidence type="ECO:0000313" key="1">
    <source>
        <dbReference type="EMBL" id="TKK88794.1"/>
    </source>
</evidence>
<sequence>MGRTEADTPVTAAIHAARWIREAAVDDDHGHHWLANPDPGGRSANAGHSATLYSGAAGIVLFYLELAAATGDQSYLDDALAGADHLVTVSGTITDPTFYHGLMGLVFALTESYWATGDATHQVAAERIAERVLASQRPSREGLTWTGDVSQRGDGGIALGLLHIAGMLGRDDLEEVAIMTGRTIAGQVVPGHQFGAEGGDLPVDAVTPGFLSGTAGSGFLMARLYGVTGDGMFLAAARRAADFVRMVSSVSDKCALVPHHVPHARALNYLGFCSGSAGVARLFHELYRVTGDPGDLDWVERLARGVINSGVPERRSEGYWNVACQCCGAAGLIEFFVGLWAATGTREYLDVATELGDDLIERATRDDGRGMRWYQAYRRLRPHEITADTGYMVGAAGIGAALLHLAAAREGRDARRVILLPDNPFPAIPVPADSL</sequence>
<evidence type="ECO:0000313" key="2">
    <source>
        <dbReference type="Proteomes" id="UP000308705"/>
    </source>
</evidence>
<gene>
    <name evidence="1" type="ORF">FDA94_11950</name>
</gene>
<dbReference type="Pfam" id="PF05147">
    <property type="entry name" value="LANC_like"/>
    <property type="match status" value="1"/>
</dbReference>
<dbReference type="AlphaFoldDB" id="A0A4U3MJY8"/>
<protein>
    <submittedName>
        <fullName evidence="1">Lantibiotic modifying-like protein</fullName>
    </submittedName>
</protein>
<keyword evidence="2" id="KW-1185">Reference proteome</keyword>
<reference evidence="1 2" key="1">
    <citation type="submission" date="2019-04" db="EMBL/GenBank/DDBJ databases">
        <title>Herbidospora sp. NEAU-GS14.nov., a novel actinomycete isolated from soil.</title>
        <authorList>
            <person name="Han L."/>
        </authorList>
    </citation>
    <scope>NUCLEOTIDE SEQUENCE [LARGE SCALE GENOMIC DNA]</scope>
    <source>
        <strain evidence="1 2">NEAU-GS14</strain>
    </source>
</reference>
<dbReference type="OrthoDB" id="9148343at2"/>
<dbReference type="RefSeq" id="WP_137247133.1">
    <property type="nucleotide sequence ID" value="NZ_SZQA01000009.1"/>
</dbReference>
<dbReference type="SMART" id="SM01260">
    <property type="entry name" value="LANC_like"/>
    <property type="match status" value="1"/>
</dbReference>
<dbReference type="GO" id="GO:0031179">
    <property type="term" value="P:peptide modification"/>
    <property type="evidence" value="ECO:0007669"/>
    <property type="project" value="InterPro"/>
</dbReference>
<dbReference type="CDD" id="cd04434">
    <property type="entry name" value="LanC_like"/>
    <property type="match status" value="1"/>
</dbReference>
<dbReference type="SUPFAM" id="SSF158745">
    <property type="entry name" value="LanC-like"/>
    <property type="match status" value="1"/>
</dbReference>
<dbReference type="EMBL" id="SZQA01000009">
    <property type="protein sequence ID" value="TKK88794.1"/>
    <property type="molecule type" value="Genomic_DNA"/>
</dbReference>
<comment type="caution">
    <text evidence="1">The sequence shown here is derived from an EMBL/GenBank/DDBJ whole genome shotgun (WGS) entry which is preliminary data.</text>
</comment>
<dbReference type="InterPro" id="IPR012341">
    <property type="entry name" value="6hp_glycosidase-like_sf"/>
</dbReference>
<accession>A0A4U3MJY8</accession>
<proteinExistence type="predicted"/>
<name>A0A4U3MJY8_9ACTN</name>
<dbReference type="PRINTS" id="PR01950">
    <property type="entry name" value="LANCSUPER"/>
</dbReference>
<dbReference type="InterPro" id="IPR007822">
    <property type="entry name" value="LANC-like"/>
</dbReference>
<organism evidence="1 2">
    <name type="scientific">Herbidospora galbida</name>
    <dbReference type="NCBI Taxonomy" id="2575442"/>
    <lineage>
        <taxon>Bacteria</taxon>
        <taxon>Bacillati</taxon>
        <taxon>Actinomycetota</taxon>
        <taxon>Actinomycetes</taxon>
        <taxon>Streptosporangiales</taxon>
        <taxon>Streptosporangiaceae</taxon>
        <taxon>Herbidospora</taxon>
    </lineage>
</organism>